<evidence type="ECO:0000313" key="1">
    <source>
        <dbReference type="EMBL" id="CRK34679.1"/>
    </source>
</evidence>
<name>A0A0G4MKG7_VERLO</name>
<protein>
    <submittedName>
        <fullName evidence="1">Uncharacterized protein</fullName>
    </submittedName>
</protein>
<reference evidence="1 2" key="1">
    <citation type="submission" date="2015-05" db="EMBL/GenBank/DDBJ databases">
        <authorList>
            <person name="Wang D.B."/>
            <person name="Wang M."/>
        </authorList>
    </citation>
    <scope>NUCLEOTIDE SEQUENCE [LARGE SCALE GENOMIC DNA]</scope>
    <source>
        <strain evidence="1">VL1</strain>
    </source>
</reference>
<feature type="non-terminal residue" evidence="1">
    <location>
        <position position="10"/>
    </location>
</feature>
<evidence type="ECO:0000313" key="2">
    <source>
        <dbReference type="Proteomes" id="UP000044602"/>
    </source>
</evidence>
<organism evidence="1 2">
    <name type="scientific">Verticillium longisporum</name>
    <name type="common">Verticillium dahliae var. longisporum</name>
    <dbReference type="NCBI Taxonomy" id="100787"/>
    <lineage>
        <taxon>Eukaryota</taxon>
        <taxon>Fungi</taxon>
        <taxon>Dikarya</taxon>
        <taxon>Ascomycota</taxon>
        <taxon>Pezizomycotina</taxon>
        <taxon>Sordariomycetes</taxon>
        <taxon>Hypocreomycetidae</taxon>
        <taxon>Glomerellales</taxon>
        <taxon>Plectosphaerellaceae</taxon>
        <taxon>Verticillium</taxon>
    </lineage>
</organism>
<dbReference type="Proteomes" id="UP000044602">
    <property type="component" value="Unassembled WGS sequence"/>
</dbReference>
<gene>
    <name evidence="1" type="ORF">BN1708_019580</name>
</gene>
<proteinExistence type="predicted"/>
<accession>A0A0G4MKG7</accession>
<dbReference type="EMBL" id="CVQH01023138">
    <property type="protein sequence ID" value="CRK34679.1"/>
    <property type="molecule type" value="Genomic_DNA"/>
</dbReference>
<sequence length="10" mass="875">MGAATLAPGS</sequence>
<keyword evidence="2" id="KW-1185">Reference proteome</keyword>